<dbReference type="EMBL" id="HBGA01005201">
    <property type="protein sequence ID" value="CAD8990740.1"/>
    <property type="molecule type" value="Transcribed_RNA"/>
</dbReference>
<evidence type="ECO:0000313" key="1">
    <source>
        <dbReference type="EMBL" id="CAD8990740.1"/>
    </source>
</evidence>
<dbReference type="AlphaFoldDB" id="A0A7S1HTI7"/>
<protein>
    <submittedName>
        <fullName evidence="1">Uncharacterized protein</fullName>
    </submittedName>
</protein>
<reference evidence="1" key="1">
    <citation type="submission" date="2021-01" db="EMBL/GenBank/DDBJ databases">
        <authorList>
            <person name="Corre E."/>
            <person name="Pelletier E."/>
            <person name="Niang G."/>
            <person name="Scheremetjew M."/>
            <person name="Finn R."/>
            <person name="Kale V."/>
            <person name="Holt S."/>
            <person name="Cochrane G."/>
            <person name="Meng A."/>
            <person name="Brown T."/>
            <person name="Cohen L."/>
        </authorList>
    </citation>
    <scope>NUCLEOTIDE SEQUENCE</scope>
    <source>
        <strain evidence="1">NIES-381</strain>
    </source>
</reference>
<name>A0A7S1HTI7_9EUGL</name>
<accession>A0A7S1HTI7</accession>
<gene>
    <name evidence="1" type="ORF">EGYM00392_LOCUS1782</name>
</gene>
<sequence>MVPTAGRETLDTSGFELQPQGLLPQVGPGVQSGTYCLVPAKEFANCTLTALVCLPATRALLLGPKELRMNPHGYCFPSWREDPQAVASTLVPLDRRFNPWSPTHTSVCSRLAAQHMTDIPSFASGCQ</sequence>
<organism evidence="1">
    <name type="scientific">Eutreptiella gymnastica</name>
    <dbReference type="NCBI Taxonomy" id="73025"/>
    <lineage>
        <taxon>Eukaryota</taxon>
        <taxon>Discoba</taxon>
        <taxon>Euglenozoa</taxon>
        <taxon>Euglenida</taxon>
        <taxon>Spirocuta</taxon>
        <taxon>Euglenophyceae</taxon>
        <taxon>Eutreptiales</taxon>
        <taxon>Eutreptiaceae</taxon>
        <taxon>Eutreptiella</taxon>
    </lineage>
</organism>
<proteinExistence type="predicted"/>